<dbReference type="SUPFAM" id="SSF64376">
    <property type="entry name" value="YlxR-like"/>
    <property type="match status" value="1"/>
</dbReference>
<evidence type="ECO:0000256" key="1">
    <source>
        <dbReference type="SAM" id="MobiDB-lite"/>
    </source>
</evidence>
<reference evidence="4" key="1">
    <citation type="submission" date="2017-05" db="EMBL/GenBank/DDBJ databases">
        <authorList>
            <person name="Macchi M."/>
            <person name="Festa S."/>
            <person name="Coppotelli B.M."/>
            <person name="Morelli I.S."/>
        </authorList>
    </citation>
    <scope>NUCLEOTIDE SEQUENCE [LARGE SCALE GENOMIC DNA]</scope>
    <source>
        <strain evidence="4">I</strain>
    </source>
</reference>
<evidence type="ECO:0000313" key="4">
    <source>
        <dbReference type="Proteomes" id="UP000196655"/>
    </source>
</evidence>
<keyword evidence="4" id="KW-1185">Reference proteome</keyword>
<dbReference type="Pfam" id="PF04296">
    <property type="entry name" value="YlxR"/>
    <property type="match status" value="1"/>
</dbReference>
<evidence type="ECO:0000259" key="2">
    <source>
        <dbReference type="Pfam" id="PF04296"/>
    </source>
</evidence>
<dbReference type="EMBL" id="NHON01000165">
    <property type="protein sequence ID" value="OWJ56538.1"/>
    <property type="molecule type" value="Genomic_DNA"/>
</dbReference>
<proteinExistence type="predicted"/>
<dbReference type="STRING" id="1122125.GCA_000423185_01676"/>
<dbReference type="SUPFAM" id="SSF55315">
    <property type="entry name" value="L30e-like"/>
    <property type="match status" value="1"/>
</dbReference>
<dbReference type="CDD" id="cd00279">
    <property type="entry name" value="YlxR"/>
    <property type="match status" value="1"/>
</dbReference>
<name>A0A211YU39_9PROT</name>
<protein>
    <recommendedName>
        <fullName evidence="2">YlxR domain-containing protein</fullName>
    </recommendedName>
</protein>
<dbReference type="InterPro" id="IPR035931">
    <property type="entry name" value="YlxR-like_sf"/>
</dbReference>
<dbReference type="PANTHER" id="PTHR34215">
    <property type="entry name" value="BLL0784 PROTEIN"/>
    <property type="match status" value="1"/>
</dbReference>
<dbReference type="Gene3D" id="3.30.1330.30">
    <property type="match status" value="1"/>
</dbReference>
<feature type="domain" description="YlxR" evidence="2">
    <location>
        <begin position="22"/>
        <end position="97"/>
    </location>
</feature>
<dbReference type="InterPro" id="IPR029064">
    <property type="entry name" value="Ribosomal_eL30-like_sf"/>
</dbReference>
<dbReference type="Gene3D" id="3.30.1230.10">
    <property type="entry name" value="YlxR-like"/>
    <property type="match status" value="1"/>
</dbReference>
<dbReference type="AlphaFoldDB" id="A0A211YU39"/>
<dbReference type="InterPro" id="IPR007393">
    <property type="entry name" value="YlxR_dom"/>
</dbReference>
<sequence>MSDATAHSPEDVDLPEAAGPERRCIATGTVRPKAELIRFVVGPDGQVVPDLAERLPGRGLWVSAEREALLRAQAKGLFAKAARQSVRAPDDLVDRVEALLHRSCIDLIGMARRAGQAVAGYEKVHAWLAEGRAAVLLAASDGAADGRAKLAALAAAVRPAPALVEIFSADALGMAFARDRMVHAAIARGGLAERLVAEAARLDGIRGRADRVGPAGRGVVDGASGAAPAFSVQG</sequence>
<accession>A0A211YU39</accession>
<dbReference type="InterPro" id="IPR037465">
    <property type="entry name" value="YlxR"/>
</dbReference>
<dbReference type="PANTHER" id="PTHR34215:SF1">
    <property type="entry name" value="YLXR DOMAIN-CONTAINING PROTEIN"/>
    <property type="match status" value="1"/>
</dbReference>
<gene>
    <name evidence="3" type="ORF">BWR60_34880</name>
</gene>
<comment type="caution">
    <text evidence="3">The sequence shown here is derived from an EMBL/GenBank/DDBJ whole genome shotgun (WGS) entry which is preliminary data.</text>
</comment>
<organism evidence="3 4">
    <name type="scientific">Inquilinus limosus</name>
    <dbReference type="NCBI Taxonomy" id="171674"/>
    <lineage>
        <taxon>Bacteria</taxon>
        <taxon>Pseudomonadati</taxon>
        <taxon>Pseudomonadota</taxon>
        <taxon>Alphaproteobacteria</taxon>
        <taxon>Rhodospirillales</taxon>
        <taxon>Rhodospirillaceae</taxon>
        <taxon>Inquilinus</taxon>
    </lineage>
</organism>
<dbReference type="Proteomes" id="UP000196655">
    <property type="component" value="Unassembled WGS sequence"/>
</dbReference>
<evidence type="ECO:0000313" key="3">
    <source>
        <dbReference type="EMBL" id="OWJ56538.1"/>
    </source>
</evidence>
<dbReference type="NCBIfam" id="NF006622">
    <property type="entry name" value="PRK09190.1"/>
    <property type="match status" value="1"/>
</dbReference>
<feature type="region of interest" description="Disordered" evidence="1">
    <location>
        <begin position="1"/>
        <end position="20"/>
    </location>
</feature>
<dbReference type="OrthoDB" id="9799836at2"/>